<comment type="caution">
    <text evidence="1">The sequence shown here is derived from an EMBL/GenBank/DDBJ whole genome shotgun (WGS) entry which is preliminary data.</text>
</comment>
<reference evidence="1 2" key="1">
    <citation type="submission" date="2015-06" db="EMBL/GenBank/DDBJ databases">
        <title>Improved classification and identification of acetic acid bacteria using matrix-assisted laser desorption/ionization time-of-flight mass spectrometry; Gluconobacter nephelii and Gluconobacter uchimurae are later heterotypic synonyms of Gluconobacter japonicus and Gluconobacter oxydans, respectively.</title>
        <authorList>
            <person name="Li L."/>
            <person name="Cleenwerck I."/>
            <person name="De Vuyst L."/>
            <person name="Vandamme P."/>
        </authorList>
    </citation>
    <scope>NUCLEOTIDE SEQUENCE [LARGE SCALE GENOMIC DNA]</scope>
    <source>
        <strain evidence="1 2">LMG 1552</strain>
    </source>
</reference>
<evidence type="ECO:0000313" key="2">
    <source>
        <dbReference type="Proteomes" id="UP000075526"/>
    </source>
</evidence>
<dbReference type="Proteomes" id="UP000075526">
    <property type="component" value="Unassembled WGS sequence"/>
</dbReference>
<sequence>MRFMARSYRTVAQSRMGPAASDEQTTARALRFDFDDNVPVFQMDTRCMDRTVKRRSSHYWPGRHHYFIAAAAPGLCRTVSAACQSPMFLNRRARNVAIGAEDAAIPRLRFQDDATMRAIVKELAGIGRHGFQ</sequence>
<gene>
    <name evidence="1" type="ORF">AD933_05385</name>
</gene>
<dbReference type="EMBL" id="LHZF01000153">
    <property type="protein sequence ID" value="KXV16807.1"/>
    <property type="molecule type" value="Genomic_DNA"/>
</dbReference>
<dbReference type="AlphaFoldDB" id="A0A149RR34"/>
<evidence type="ECO:0000313" key="1">
    <source>
        <dbReference type="EMBL" id="KXV16807.1"/>
    </source>
</evidence>
<protein>
    <submittedName>
        <fullName evidence="1">Uncharacterized protein</fullName>
    </submittedName>
</protein>
<accession>A0A149RR34</accession>
<proteinExistence type="predicted"/>
<name>A0A149RR34_9PROT</name>
<organism evidence="1 2">
    <name type="scientific">Acetobacter malorum</name>
    <dbReference type="NCBI Taxonomy" id="178901"/>
    <lineage>
        <taxon>Bacteria</taxon>
        <taxon>Pseudomonadati</taxon>
        <taxon>Pseudomonadota</taxon>
        <taxon>Alphaproteobacteria</taxon>
        <taxon>Acetobacterales</taxon>
        <taxon>Acetobacteraceae</taxon>
        <taxon>Acetobacter</taxon>
    </lineage>
</organism>